<feature type="region of interest" description="Disordered" evidence="9">
    <location>
        <begin position="374"/>
        <end position="420"/>
    </location>
</feature>
<dbReference type="PANTHER" id="PTHR23226">
    <property type="entry name" value="ZINC FINGER AND SCAN DOMAIN-CONTAINING"/>
    <property type="match status" value="1"/>
</dbReference>
<feature type="compositionally biased region" description="Basic and acidic residues" evidence="9">
    <location>
        <begin position="7"/>
        <end position="25"/>
    </location>
</feature>
<dbReference type="Gene3D" id="3.30.160.60">
    <property type="entry name" value="Classic Zinc Finger"/>
    <property type="match status" value="2"/>
</dbReference>
<feature type="compositionally biased region" description="Basic and acidic residues" evidence="9">
    <location>
        <begin position="208"/>
        <end position="224"/>
    </location>
</feature>
<dbReference type="InterPro" id="IPR013087">
    <property type="entry name" value="Znf_C2H2_type"/>
</dbReference>
<feature type="region of interest" description="Disordered" evidence="9">
    <location>
        <begin position="1"/>
        <end position="25"/>
    </location>
</feature>
<feature type="compositionally biased region" description="Polar residues" evidence="9">
    <location>
        <begin position="185"/>
        <end position="201"/>
    </location>
</feature>
<feature type="region of interest" description="Disordered" evidence="9">
    <location>
        <begin position="58"/>
        <end position="79"/>
    </location>
</feature>
<keyword evidence="4 8" id="KW-0863">Zinc-finger</keyword>
<evidence type="ECO:0000256" key="1">
    <source>
        <dbReference type="ARBA" id="ARBA00004123"/>
    </source>
</evidence>
<evidence type="ECO:0000256" key="7">
    <source>
        <dbReference type="ARBA" id="ARBA00023242"/>
    </source>
</evidence>
<feature type="domain" description="C2H2-type" evidence="10">
    <location>
        <begin position="452"/>
        <end position="479"/>
    </location>
</feature>
<evidence type="ECO:0000256" key="8">
    <source>
        <dbReference type="PROSITE-ProRule" id="PRU00042"/>
    </source>
</evidence>
<dbReference type="PROSITE" id="PS50157">
    <property type="entry name" value="ZINC_FINGER_C2H2_2"/>
    <property type="match status" value="3"/>
</dbReference>
<gene>
    <name evidence="11" type="ORF">RIMI_LOCUS13134196</name>
</gene>
<keyword evidence="12" id="KW-1185">Reference proteome</keyword>
<name>A0ABN9LWY7_9NEOB</name>
<feature type="compositionally biased region" description="Polar residues" evidence="9">
    <location>
        <begin position="325"/>
        <end position="337"/>
    </location>
</feature>
<accession>A0ABN9LWY7</accession>
<keyword evidence="6" id="KW-0238">DNA-binding</keyword>
<evidence type="ECO:0000256" key="6">
    <source>
        <dbReference type="ARBA" id="ARBA00023125"/>
    </source>
</evidence>
<dbReference type="InterPro" id="IPR036236">
    <property type="entry name" value="Znf_C2H2_sf"/>
</dbReference>
<evidence type="ECO:0000256" key="4">
    <source>
        <dbReference type="ARBA" id="ARBA00022771"/>
    </source>
</evidence>
<evidence type="ECO:0000256" key="5">
    <source>
        <dbReference type="ARBA" id="ARBA00022833"/>
    </source>
</evidence>
<evidence type="ECO:0000256" key="3">
    <source>
        <dbReference type="ARBA" id="ARBA00022737"/>
    </source>
</evidence>
<evidence type="ECO:0000256" key="9">
    <source>
        <dbReference type="SAM" id="MobiDB-lite"/>
    </source>
</evidence>
<feature type="compositionally biased region" description="Polar residues" evidence="9">
    <location>
        <begin position="60"/>
        <end position="79"/>
    </location>
</feature>
<feature type="domain" description="C2H2-type" evidence="10">
    <location>
        <begin position="425"/>
        <end position="452"/>
    </location>
</feature>
<dbReference type="Pfam" id="PF00096">
    <property type="entry name" value="zf-C2H2"/>
    <property type="match status" value="3"/>
</dbReference>
<keyword evidence="5" id="KW-0862">Zinc</keyword>
<proteinExistence type="predicted"/>
<feature type="region of interest" description="Disordered" evidence="9">
    <location>
        <begin position="175"/>
        <end position="234"/>
    </location>
</feature>
<evidence type="ECO:0000259" key="10">
    <source>
        <dbReference type="PROSITE" id="PS50157"/>
    </source>
</evidence>
<feature type="domain" description="C2H2-type" evidence="10">
    <location>
        <begin position="480"/>
        <end position="507"/>
    </location>
</feature>
<feature type="compositionally biased region" description="Polar residues" evidence="9">
    <location>
        <begin position="225"/>
        <end position="234"/>
    </location>
</feature>
<protein>
    <recommendedName>
        <fullName evidence="10">C2H2-type domain-containing protein</fullName>
    </recommendedName>
</protein>
<evidence type="ECO:0000313" key="12">
    <source>
        <dbReference type="Proteomes" id="UP001176940"/>
    </source>
</evidence>
<evidence type="ECO:0000313" key="11">
    <source>
        <dbReference type="EMBL" id="CAJ0950687.1"/>
    </source>
</evidence>
<comment type="subcellular location">
    <subcellularLocation>
        <location evidence="1">Nucleus</location>
    </subcellularLocation>
</comment>
<dbReference type="SUPFAM" id="SSF57667">
    <property type="entry name" value="beta-beta-alpha zinc fingers"/>
    <property type="match status" value="2"/>
</dbReference>
<evidence type="ECO:0000256" key="2">
    <source>
        <dbReference type="ARBA" id="ARBA00022723"/>
    </source>
</evidence>
<reference evidence="11" key="1">
    <citation type="submission" date="2023-07" db="EMBL/GenBank/DDBJ databases">
        <authorList>
            <person name="Stuckert A."/>
        </authorList>
    </citation>
    <scope>NUCLEOTIDE SEQUENCE</scope>
</reference>
<keyword evidence="7" id="KW-0539">Nucleus</keyword>
<keyword evidence="3" id="KW-0677">Repeat</keyword>
<dbReference type="Proteomes" id="UP001176940">
    <property type="component" value="Unassembled WGS sequence"/>
</dbReference>
<dbReference type="EMBL" id="CAUEEQ010032092">
    <property type="protein sequence ID" value="CAJ0950687.1"/>
    <property type="molecule type" value="Genomic_DNA"/>
</dbReference>
<keyword evidence="2" id="KW-0479">Metal-binding</keyword>
<dbReference type="PROSITE" id="PS00028">
    <property type="entry name" value="ZINC_FINGER_C2H2_1"/>
    <property type="match status" value="3"/>
</dbReference>
<dbReference type="SMART" id="SM00355">
    <property type="entry name" value="ZnF_C2H2"/>
    <property type="match status" value="3"/>
</dbReference>
<dbReference type="PANTHER" id="PTHR23226:SF416">
    <property type="entry name" value="FI01424P"/>
    <property type="match status" value="1"/>
</dbReference>
<sequence>MDPFTTAKRDSEDRPPAQENTGDRSKISENIFNFTLEIMCLLTGEDCVVVKKTSGERVTPLNSPHVSEGWSRTQSPFTGSSPCNEQKILALAFRIIQQLTGEEPKKHKDSSNSFGVEIVERCKEDLAASNHRVPSPGPVVKSLSHCKATIVKEESSQESRVSSVLSEDTVATSIYIKEEPDSSEDGNLTDSEFCTSGSPTDQHPPVHVKHESSTSDGGRDHDEPSSTGHMQYTSVRIKEEPVPYEDGNITDTDYTSTDEIQYTSFQIKKETVSDEEGSFLDTDDYRPTACRRYTAYGSDEETDSCEEANASETDDFTPADHAKQYPSTHSGPASTLYGGNQLQNDFLIFDEGSSFDTDVSALIKHAQTKYSFAPIEEGSGSDEGEVTTSTETHISKDRPQAKTSSETDEAAAGEEGPASQVKKDYKCTECSEIFVRRSDFANHRRNHRRDRLTCSECGKLFSNKPSLLNHLTGHTGEKPYSCPVCGKCFTRNSNLIVHQAIHMERSPLGARNVGDFIYIKPVL</sequence>
<organism evidence="11 12">
    <name type="scientific">Ranitomeya imitator</name>
    <name type="common">mimic poison frog</name>
    <dbReference type="NCBI Taxonomy" id="111125"/>
    <lineage>
        <taxon>Eukaryota</taxon>
        <taxon>Metazoa</taxon>
        <taxon>Chordata</taxon>
        <taxon>Craniata</taxon>
        <taxon>Vertebrata</taxon>
        <taxon>Euteleostomi</taxon>
        <taxon>Amphibia</taxon>
        <taxon>Batrachia</taxon>
        <taxon>Anura</taxon>
        <taxon>Neobatrachia</taxon>
        <taxon>Hyloidea</taxon>
        <taxon>Dendrobatidae</taxon>
        <taxon>Dendrobatinae</taxon>
        <taxon>Ranitomeya</taxon>
    </lineage>
</organism>
<comment type="caution">
    <text evidence="11">The sequence shown here is derived from an EMBL/GenBank/DDBJ whole genome shotgun (WGS) entry which is preliminary data.</text>
</comment>
<feature type="region of interest" description="Disordered" evidence="9">
    <location>
        <begin position="297"/>
        <end position="337"/>
    </location>
</feature>